<keyword evidence="3" id="KW-1185">Reference proteome</keyword>
<protein>
    <submittedName>
        <fullName evidence="2">Proline racemase family protein</fullName>
    </submittedName>
</protein>
<dbReference type="Gene3D" id="3.10.310.10">
    <property type="entry name" value="Diaminopimelate Epimerase, Chain A, domain 1"/>
    <property type="match status" value="2"/>
</dbReference>
<dbReference type="EMBL" id="CP093313">
    <property type="protein sequence ID" value="UWZ81705.1"/>
    <property type="molecule type" value="Genomic_DNA"/>
</dbReference>
<dbReference type="PANTHER" id="PTHR33442:SF1">
    <property type="entry name" value="TRANS-3-HYDROXY-L-PROLINE DEHYDRATASE"/>
    <property type="match status" value="1"/>
</dbReference>
<accession>A0A9J7BGQ8</accession>
<dbReference type="Pfam" id="PF05544">
    <property type="entry name" value="Pro_racemase"/>
    <property type="match status" value="1"/>
</dbReference>
<evidence type="ECO:0000313" key="2">
    <source>
        <dbReference type="EMBL" id="UWZ81705.1"/>
    </source>
</evidence>
<gene>
    <name evidence="2" type="ORF">MOP44_14040</name>
</gene>
<dbReference type="PANTHER" id="PTHR33442">
    <property type="entry name" value="TRANS-3-HYDROXY-L-PROLINE DEHYDRATASE"/>
    <property type="match status" value="1"/>
</dbReference>
<evidence type="ECO:0000256" key="1">
    <source>
        <dbReference type="ARBA" id="ARBA00007529"/>
    </source>
</evidence>
<organism evidence="2 3">
    <name type="scientific">Occallatibacter riparius</name>
    <dbReference type="NCBI Taxonomy" id="1002689"/>
    <lineage>
        <taxon>Bacteria</taxon>
        <taxon>Pseudomonadati</taxon>
        <taxon>Acidobacteriota</taxon>
        <taxon>Terriglobia</taxon>
        <taxon>Terriglobales</taxon>
        <taxon>Acidobacteriaceae</taxon>
        <taxon>Occallatibacter</taxon>
    </lineage>
</organism>
<dbReference type="SUPFAM" id="SSF54506">
    <property type="entry name" value="Diaminopimelate epimerase-like"/>
    <property type="match status" value="1"/>
</dbReference>
<evidence type="ECO:0000313" key="3">
    <source>
        <dbReference type="Proteomes" id="UP001059380"/>
    </source>
</evidence>
<dbReference type="SFLD" id="SFLDS00028">
    <property type="entry name" value="Proline_Racemase"/>
    <property type="match status" value="1"/>
</dbReference>
<dbReference type="Proteomes" id="UP001059380">
    <property type="component" value="Chromosome"/>
</dbReference>
<comment type="similarity">
    <text evidence="1">Belongs to the proline racemase family.</text>
</comment>
<reference evidence="2" key="1">
    <citation type="submission" date="2021-04" db="EMBL/GenBank/DDBJ databases">
        <title>Phylogenetic analysis of Acidobacteriaceae.</title>
        <authorList>
            <person name="Qiu L."/>
            <person name="Zhang Q."/>
        </authorList>
    </citation>
    <scope>NUCLEOTIDE SEQUENCE</scope>
    <source>
        <strain evidence="2">DSM 25168</strain>
    </source>
</reference>
<dbReference type="AlphaFoldDB" id="A0A9J7BGQ8"/>
<name>A0A9J7BGQ8_9BACT</name>
<dbReference type="FunFam" id="3.10.310.10:FF:000003">
    <property type="entry name" value="Proline racemase"/>
    <property type="match status" value="1"/>
</dbReference>
<dbReference type="InterPro" id="IPR008794">
    <property type="entry name" value="Pro_racemase_fam"/>
</dbReference>
<dbReference type="KEGG" id="orp:MOP44_14040"/>
<sequence>MPIPHSGPRGSPETDVWQAVPASIIAAATLDPARTPTVRPLIEIDICSDDSKDIGELTTTPIVADCILRMSNTSFSHQDCRPAMTPAQHSLQKIVVLDSHTAGEPTRCVLSGGPDLGAGPLAKRLERLRTEHDHLRRAILCEPRGSDVIVGAWILPPDTPDCAAAVIFFNNAGYLGMCGHGTIGVAVTLAHLGRITPGAHRIQTPVGIVRVQLDSPNTATIENIPAYRHIANARVHVPQFGEIIGDVAWGGNWFFLIKDHPFDLRLENVDQLTDFTWAVRNALTSAEITGANRAEIDHIELFSDPLDPANHSRNFVLCPGKAYDRSPCGTGTSAKMACLIADGKLAPGETWRQEGILGTVFEGRVRMEGKQVIPSITGSAFVTAESTLLYDPTDPFRDGIG</sequence>
<proteinExistence type="inferred from homology"/>